<dbReference type="Gene3D" id="1.10.8.10">
    <property type="entry name" value="DNA helicase RuvA subunit, C-terminal domain"/>
    <property type="match status" value="1"/>
</dbReference>
<dbReference type="OMA" id="TICELAY"/>
<feature type="compositionally biased region" description="Acidic residues" evidence="1">
    <location>
        <begin position="360"/>
        <end position="377"/>
    </location>
</feature>
<dbReference type="PANTHER" id="PTHR21494:SF0">
    <property type="entry name" value="ACTIVATING SIGNAL COINTEGRATOR 1 COMPLEX SUBUNIT 2"/>
    <property type="match status" value="1"/>
</dbReference>
<feature type="compositionally biased region" description="Basic and acidic residues" evidence="1">
    <location>
        <begin position="470"/>
        <end position="509"/>
    </location>
</feature>
<dbReference type="GO" id="GO:0043130">
    <property type="term" value="F:ubiquitin binding"/>
    <property type="evidence" value="ECO:0007669"/>
    <property type="project" value="TreeGrafter"/>
</dbReference>
<feature type="compositionally biased region" description="Basic and acidic residues" evidence="1">
    <location>
        <begin position="399"/>
        <end position="414"/>
    </location>
</feature>
<proteinExistence type="predicted"/>
<feature type="compositionally biased region" description="Acidic residues" evidence="1">
    <location>
        <begin position="321"/>
        <end position="330"/>
    </location>
</feature>
<protein>
    <recommendedName>
        <fullName evidence="4">CUE domain-containing protein</fullName>
    </recommendedName>
</protein>
<evidence type="ECO:0000313" key="2">
    <source>
        <dbReference type="EMBL" id="OBZ67810.1"/>
    </source>
</evidence>
<organism evidence="2 3">
    <name type="scientific">Grifola frondosa</name>
    <name type="common">Maitake</name>
    <name type="synonym">Polyporus frondosus</name>
    <dbReference type="NCBI Taxonomy" id="5627"/>
    <lineage>
        <taxon>Eukaryota</taxon>
        <taxon>Fungi</taxon>
        <taxon>Dikarya</taxon>
        <taxon>Basidiomycota</taxon>
        <taxon>Agaricomycotina</taxon>
        <taxon>Agaricomycetes</taxon>
        <taxon>Polyporales</taxon>
        <taxon>Grifolaceae</taxon>
        <taxon>Grifola</taxon>
    </lineage>
</organism>
<dbReference type="AlphaFoldDB" id="A0A1C7LT35"/>
<evidence type="ECO:0000256" key="1">
    <source>
        <dbReference type="SAM" id="MobiDB-lite"/>
    </source>
</evidence>
<feature type="region of interest" description="Disordered" evidence="1">
    <location>
        <begin position="399"/>
        <end position="420"/>
    </location>
</feature>
<feature type="compositionally biased region" description="Basic and acidic residues" evidence="1">
    <location>
        <begin position="159"/>
        <end position="187"/>
    </location>
</feature>
<dbReference type="InterPro" id="IPR041800">
    <property type="entry name" value="ASCC2_CUE"/>
</dbReference>
<evidence type="ECO:0008006" key="4">
    <source>
        <dbReference type="Google" id="ProtNLM"/>
    </source>
</evidence>
<feature type="region of interest" description="Disordered" evidence="1">
    <location>
        <begin position="152"/>
        <end position="188"/>
    </location>
</feature>
<reference evidence="2 3" key="1">
    <citation type="submission" date="2016-03" db="EMBL/GenBank/DDBJ databases">
        <title>Whole genome sequencing of Grifola frondosa 9006-11.</title>
        <authorList>
            <person name="Min B."/>
            <person name="Park H."/>
            <person name="Kim J.-G."/>
            <person name="Cho H."/>
            <person name="Oh Y.-L."/>
            <person name="Kong W.-S."/>
            <person name="Choi I.-G."/>
        </authorList>
    </citation>
    <scope>NUCLEOTIDE SEQUENCE [LARGE SCALE GENOMIC DNA]</scope>
    <source>
        <strain evidence="2 3">9006-11</strain>
    </source>
</reference>
<feature type="region of interest" description="Disordered" evidence="1">
    <location>
        <begin position="453"/>
        <end position="509"/>
    </location>
</feature>
<keyword evidence="3" id="KW-1185">Reference proteome</keyword>
<sequence length="509" mass="56367">MASPPCHSPTVVCVCQQTKTKAGRLTNGSASSSKKSRSHRQLPHPDRTILDDIASVPTAGAALAAQCEPAFEIIFALLDLQSAHTTSATERATPFLNRPLLADYQDAYDLSHTLSDVLRRADDVRTELLESTLRSLDASPSGPGALKLVLRSSGIPPGIDDRGNKKYEANSKGKERQVEPPTSREDDQALDIAVSQVLDILPDQEPSYIRFLLSHRDYPYQGNAERLIEALLEGTAPRQEDVEIAMKAVESVVTPQSQTASRPQSGTFEYTKERRNVFDEDVMDLTKVRIGKKSDDTATVLQDRSFIEQMKADILRRAEEISDEEDEEDVAAVGTGKGKGQEITFEEELDEDVVKVRDGEESEDGQDDMEGEDGDIEEPAKTQPETILELAYLRDPKLFDRDGQTRRSKARADLKAQTGWSDEQIEGWKIMLERNPKKDQILSKHEFSGNKALEVGEGAEGEVEAEVGGEVDRGIDRRVAAGEMGSERSGLERQEQGKQREPQPQKRAR</sequence>
<accession>A0A1C7LT35</accession>
<dbReference type="EMBL" id="LUGG01000023">
    <property type="protein sequence ID" value="OBZ67810.1"/>
    <property type="molecule type" value="Genomic_DNA"/>
</dbReference>
<feature type="region of interest" description="Disordered" evidence="1">
    <location>
        <begin position="320"/>
        <end position="387"/>
    </location>
</feature>
<feature type="region of interest" description="Disordered" evidence="1">
    <location>
        <begin position="24"/>
        <end position="46"/>
    </location>
</feature>
<name>A0A1C7LT35_GRIFR</name>
<dbReference type="Proteomes" id="UP000092993">
    <property type="component" value="Unassembled WGS sequence"/>
</dbReference>
<comment type="caution">
    <text evidence="2">The sequence shown here is derived from an EMBL/GenBank/DDBJ whole genome shotgun (WGS) entry which is preliminary data.</text>
</comment>
<gene>
    <name evidence="2" type="ORF">A0H81_12349</name>
</gene>
<dbReference type="STRING" id="5627.A0A1C7LT35"/>
<evidence type="ECO:0000313" key="3">
    <source>
        <dbReference type="Proteomes" id="UP000092993"/>
    </source>
</evidence>
<dbReference type="PANTHER" id="PTHR21494">
    <property type="entry name" value="ACTIVATING SIGNAL COINTEGRATOR 1 COMPLEX SUBUNIT 2 ASC-1 COMPLEX SUBUNIT P100"/>
    <property type="match status" value="1"/>
</dbReference>
<dbReference type="CDD" id="cd14364">
    <property type="entry name" value="CUE_ASCC2"/>
    <property type="match status" value="1"/>
</dbReference>
<feature type="compositionally biased region" description="Acidic residues" evidence="1">
    <location>
        <begin position="457"/>
        <end position="469"/>
    </location>
</feature>
<dbReference type="InterPro" id="IPR052586">
    <property type="entry name" value="ASCC2"/>
</dbReference>
<dbReference type="OrthoDB" id="5577209at2759"/>